<reference evidence="7" key="1">
    <citation type="submission" date="2018-05" db="EMBL/GenBank/DDBJ databases">
        <authorList>
            <person name="Lanie J.A."/>
            <person name="Ng W.-L."/>
            <person name="Kazmierczak K.M."/>
            <person name="Andrzejewski T.M."/>
            <person name="Davidsen T.M."/>
            <person name="Wayne K.J."/>
            <person name="Tettelin H."/>
            <person name="Glass J.I."/>
            <person name="Rusch D."/>
            <person name="Podicherti R."/>
            <person name="Tsui H.-C.T."/>
            <person name="Winkler M.E."/>
        </authorList>
    </citation>
    <scope>NUCLEOTIDE SEQUENCE</scope>
</reference>
<name>A0A381QBV7_9ZZZZ</name>
<gene>
    <name evidence="7" type="ORF">METZ01_LOCUS28401</name>
</gene>
<dbReference type="AlphaFoldDB" id="A0A381QBV7"/>
<dbReference type="InterPro" id="IPR017039">
    <property type="entry name" value="Virul_fac_BrkB"/>
</dbReference>
<feature type="transmembrane region" description="Helical" evidence="6">
    <location>
        <begin position="185"/>
        <end position="213"/>
    </location>
</feature>
<evidence type="ECO:0000256" key="4">
    <source>
        <dbReference type="ARBA" id="ARBA00022989"/>
    </source>
</evidence>
<dbReference type="PANTHER" id="PTHR30213:SF0">
    <property type="entry name" value="UPF0761 MEMBRANE PROTEIN YIHY"/>
    <property type="match status" value="1"/>
</dbReference>
<keyword evidence="3 6" id="KW-0812">Transmembrane</keyword>
<keyword evidence="2" id="KW-1003">Cell membrane</keyword>
<feature type="transmembrane region" description="Helical" evidence="6">
    <location>
        <begin position="145"/>
        <end position="165"/>
    </location>
</feature>
<dbReference type="PANTHER" id="PTHR30213">
    <property type="entry name" value="INNER MEMBRANE PROTEIN YHJD"/>
    <property type="match status" value="1"/>
</dbReference>
<feature type="transmembrane region" description="Helical" evidence="6">
    <location>
        <begin position="105"/>
        <end position="125"/>
    </location>
</feature>
<dbReference type="PIRSF" id="PIRSF035875">
    <property type="entry name" value="RNase_BN"/>
    <property type="match status" value="1"/>
</dbReference>
<accession>A0A381QBV7</accession>
<evidence type="ECO:0000256" key="2">
    <source>
        <dbReference type="ARBA" id="ARBA00022475"/>
    </source>
</evidence>
<dbReference type="Pfam" id="PF03631">
    <property type="entry name" value="Virul_fac_BrkB"/>
    <property type="match status" value="1"/>
</dbReference>
<protein>
    <submittedName>
        <fullName evidence="7">Uncharacterized protein</fullName>
    </submittedName>
</protein>
<feature type="transmembrane region" description="Helical" evidence="6">
    <location>
        <begin position="220"/>
        <end position="245"/>
    </location>
</feature>
<sequence>MKDYSKKIYLKGKRISIYTVFKIFKSKLIEDEIFERSLAVAYSFTLATFPLIIFLFTLIPYINTWVPEIDSIKILAFLEGAMPSNMYEITEATIADLVETKRGGLLSLGVISSLFLSTNGFNTLIKTFNSCHRIEENRGFIKTRIIALTLTIVFMLVLIISILLSTVGEIFINFISENNVFEGVVAYYSLIISRLSILFFTFYLGITSIFYFAPVKHNKWTFFSSGSIMSALGCVCISLIFSYYINTFATYNKFYGSIGILIAYMGWMYIISSILLIGFEWNTSIDIAINKLKGKIKN</sequence>
<evidence type="ECO:0000256" key="5">
    <source>
        <dbReference type="ARBA" id="ARBA00023136"/>
    </source>
</evidence>
<proteinExistence type="predicted"/>
<dbReference type="NCBIfam" id="TIGR00765">
    <property type="entry name" value="yihY_not_rbn"/>
    <property type="match status" value="1"/>
</dbReference>
<organism evidence="7">
    <name type="scientific">marine metagenome</name>
    <dbReference type="NCBI Taxonomy" id="408172"/>
    <lineage>
        <taxon>unclassified sequences</taxon>
        <taxon>metagenomes</taxon>
        <taxon>ecological metagenomes</taxon>
    </lineage>
</organism>
<evidence type="ECO:0000256" key="3">
    <source>
        <dbReference type="ARBA" id="ARBA00022692"/>
    </source>
</evidence>
<feature type="transmembrane region" description="Helical" evidence="6">
    <location>
        <begin position="257"/>
        <end position="279"/>
    </location>
</feature>
<keyword evidence="4 6" id="KW-1133">Transmembrane helix</keyword>
<evidence type="ECO:0000313" key="7">
    <source>
        <dbReference type="EMBL" id="SUZ75547.1"/>
    </source>
</evidence>
<dbReference type="EMBL" id="UINC01001249">
    <property type="protein sequence ID" value="SUZ75547.1"/>
    <property type="molecule type" value="Genomic_DNA"/>
</dbReference>
<keyword evidence="5 6" id="KW-0472">Membrane</keyword>
<comment type="subcellular location">
    <subcellularLocation>
        <location evidence="1">Cell membrane</location>
        <topology evidence="1">Multi-pass membrane protein</topology>
    </subcellularLocation>
</comment>
<evidence type="ECO:0000256" key="1">
    <source>
        <dbReference type="ARBA" id="ARBA00004651"/>
    </source>
</evidence>
<dbReference type="GO" id="GO:0005886">
    <property type="term" value="C:plasma membrane"/>
    <property type="evidence" value="ECO:0007669"/>
    <property type="project" value="UniProtKB-SubCell"/>
</dbReference>
<evidence type="ECO:0000256" key="6">
    <source>
        <dbReference type="SAM" id="Phobius"/>
    </source>
</evidence>
<feature type="transmembrane region" description="Helical" evidence="6">
    <location>
        <begin position="39"/>
        <end position="62"/>
    </location>
</feature>